<evidence type="ECO:0000256" key="4">
    <source>
        <dbReference type="ARBA" id="ARBA00022722"/>
    </source>
</evidence>
<dbReference type="Gene3D" id="3.40.1360.10">
    <property type="match status" value="1"/>
</dbReference>
<accession>A0A8S0XUZ1</accession>
<comment type="subcellular location">
    <subcellularLocation>
        <location evidence="11">Cytoplasm</location>
    </subcellularLocation>
</comment>
<gene>
    <name evidence="11" type="primary">rnmV</name>
    <name evidence="14" type="ORF">DEACI_0511</name>
    <name evidence="15" type="ORF">DEACI_1908</name>
</gene>
<dbReference type="RefSeq" id="WP_240983631.1">
    <property type="nucleotide sequence ID" value="NZ_CDGJ01000052.1"/>
</dbReference>
<dbReference type="InterPro" id="IPR006171">
    <property type="entry name" value="TOPRIM_dom"/>
</dbReference>
<sequence>MIEQLIVVEGKNDAEAVRRALGPVDILWTEGYGLSREKLDYIAGMAEKRGVIIFTDPDSVGERIRERIRRRVPEAQHVFLPQRAARLRGEIGVENASGEEIRRAFARVQKVCPASRAGEQVFGMDDLIEAGLAGKPSSADKRREAGRLLGIGEANAKQFLHRLNRFGVSRTEFRQVIGEVEAGGKRAAVHETALARGGAGSPFAGAEFFNR</sequence>
<dbReference type="Proteomes" id="UP000836597">
    <property type="component" value="Chromosome"/>
</dbReference>
<evidence type="ECO:0000256" key="2">
    <source>
        <dbReference type="ARBA" id="ARBA00022517"/>
    </source>
</evidence>
<dbReference type="PROSITE" id="PS50880">
    <property type="entry name" value="TOPRIM"/>
    <property type="match status" value="1"/>
</dbReference>
<dbReference type="EC" id="3.1.26.8" evidence="11 12"/>
<dbReference type="GO" id="GO:0019843">
    <property type="term" value="F:rRNA binding"/>
    <property type="evidence" value="ECO:0007669"/>
    <property type="project" value="UniProtKB-KW"/>
</dbReference>
<evidence type="ECO:0000313" key="16">
    <source>
        <dbReference type="Proteomes" id="UP001071230"/>
    </source>
</evidence>
<dbReference type="KEGG" id="aacx:DEACI_0511"/>
<comment type="function">
    <text evidence="11">Required for correct processing of both the 5' and 3' ends of 5S rRNA precursor. Cleaves both sides of a double-stranded region yielding mature 5S rRNA in one step.</text>
</comment>
<evidence type="ECO:0000256" key="7">
    <source>
        <dbReference type="ARBA" id="ARBA00022759"/>
    </source>
</evidence>
<comment type="similarity">
    <text evidence="11">Belongs to the ribonuclease M5 family.</text>
</comment>
<dbReference type="InterPro" id="IPR034141">
    <property type="entry name" value="TOPRIM_RNase_M5-like"/>
</dbReference>
<reference evidence="15" key="1">
    <citation type="submission" date="2014-11" db="EMBL/GenBank/DDBJ databases">
        <authorList>
            <person name="Hornung B.V."/>
        </authorList>
    </citation>
    <scope>NUCLEOTIDE SEQUENCE</scope>
    <source>
        <strain evidence="15">INE</strain>
    </source>
</reference>
<evidence type="ECO:0000256" key="12">
    <source>
        <dbReference type="NCBIfam" id="TIGR00334"/>
    </source>
</evidence>
<keyword evidence="10 11" id="KW-0694">RNA-binding</keyword>
<dbReference type="CDD" id="cd01027">
    <property type="entry name" value="TOPRIM_RNase_M5_like"/>
    <property type="match status" value="1"/>
</dbReference>
<evidence type="ECO:0000256" key="6">
    <source>
        <dbReference type="ARBA" id="ARBA00022730"/>
    </source>
</evidence>
<evidence type="ECO:0000313" key="14">
    <source>
        <dbReference type="EMBL" id="CAA7599877.1"/>
    </source>
</evidence>
<keyword evidence="3 11" id="KW-0698">rRNA processing</keyword>
<dbReference type="Pfam" id="PF13331">
    <property type="entry name" value="DUF4093"/>
    <property type="match status" value="1"/>
</dbReference>
<dbReference type="GO" id="GO:0043822">
    <property type="term" value="F:ribonuclease M5 activity"/>
    <property type="evidence" value="ECO:0007669"/>
    <property type="project" value="UniProtKB-UniRule"/>
</dbReference>
<reference evidence="14" key="2">
    <citation type="submission" date="2020-01" db="EMBL/GenBank/DDBJ databases">
        <authorList>
            <person name="Hornung B."/>
        </authorList>
    </citation>
    <scope>NUCLEOTIDE SEQUENCE</scope>
    <source>
        <strain evidence="14">PacBioINE</strain>
    </source>
</reference>
<feature type="domain" description="Toprim" evidence="13">
    <location>
        <begin position="3"/>
        <end position="94"/>
    </location>
</feature>
<dbReference type="PANTHER" id="PTHR39156">
    <property type="entry name" value="RIBONUCLEASE M5"/>
    <property type="match status" value="1"/>
</dbReference>
<evidence type="ECO:0000259" key="13">
    <source>
        <dbReference type="PROSITE" id="PS50880"/>
    </source>
</evidence>
<keyword evidence="2 11" id="KW-0690">Ribosome biogenesis</keyword>
<evidence type="ECO:0000256" key="1">
    <source>
        <dbReference type="ARBA" id="ARBA00022490"/>
    </source>
</evidence>
<dbReference type="Proteomes" id="UP001071230">
    <property type="component" value="Unassembled WGS sequence"/>
</dbReference>
<keyword evidence="6 11" id="KW-0699">rRNA-binding</keyword>
<dbReference type="EMBL" id="LR746496">
    <property type="protein sequence ID" value="CAA7599877.1"/>
    <property type="molecule type" value="Genomic_DNA"/>
</dbReference>
<evidence type="ECO:0000256" key="8">
    <source>
        <dbReference type="ARBA" id="ARBA00022801"/>
    </source>
</evidence>
<proteinExistence type="inferred from homology"/>
<name>A0A8S0XUZ1_9FIRM</name>
<dbReference type="PANTHER" id="PTHR39156:SF2">
    <property type="entry name" value="DNA PRIMASE (BACTERIAL TYPE) AND SMALL PRIMASE-LIKE PROTEINS"/>
    <property type="match status" value="1"/>
</dbReference>
<dbReference type="Pfam" id="PF01751">
    <property type="entry name" value="Toprim"/>
    <property type="match status" value="1"/>
</dbReference>
<evidence type="ECO:0000256" key="5">
    <source>
        <dbReference type="ARBA" id="ARBA00022723"/>
    </source>
</evidence>
<evidence type="ECO:0000256" key="9">
    <source>
        <dbReference type="ARBA" id="ARBA00022842"/>
    </source>
</evidence>
<dbReference type="InterPro" id="IPR025156">
    <property type="entry name" value="RNase_M5_C"/>
</dbReference>
<keyword evidence="16" id="KW-1185">Reference proteome</keyword>
<dbReference type="GO" id="GO:0046872">
    <property type="term" value="F:metal ion binding"/>
    <property type="evidence" value="ECO:0007669"/>
    <property type="project" value="UniProtKB-KW"/>
</dbReference>
<dbReference type="HAMAP" id="MF_01469">
    <property type="entry name" value="RNase_M5"/>
    <property type="match status" value="1"/>
</dbReference>
<keyword evidence="1 11" id="KW-0963">Cytoplasm</keyword>
<dbReference type="AlphaFoldDB" id="A0A8S0XUZ1"/>
<dbReference type="EMBL" id="CDGJ01000052">
    <property type="protein sequence ID" value="CEJ07443.1"/>
    <property type="molecule type" value="Genomic_DNA"/>
</dbReference>
<organism evidence="14">
    <name type="scientific">Acididesulfobacillus acetoxydans</name>
    <dbReference type="NCBI Taxonomy" id="1561005"/>
    <lineage>
        <taxon>Bacteria</taxon>
        <taxon>Bacillati</taxon>
        <taxon>Bacillota</taxon>
        <taxon>Clostridia</taxon>
        <taxon>Eubacteriales</taxon>
        <taxon>Peptococcaceae</taxon>
        <taxon>Acididesulfobacillus</taxon>
    </lineage>
</organism>
<dbReference type="SUPFAM" id="SSF110455">
    <property type="entry name" value="Toprim domain"/>
    <property type="match status" value="1"/>
</dbReference>
<dbReference type="NCBIfam" id="TIGR00334">
    <property type="entry name" value="5S_RNA_mat_M5"/>
    <property type="match status" value="1"/>
</dbReference>
<comment type="catalytic activity">
    <reaction evidence="11">
        <text>Endonucleolytic cleavage of RNA, removing 21 and 42 nucleotides, respectively, from the 5'- and 3'-termini of a 5S-rRNA precursor.</text>
        <dbReference type="EC" id="3.1.26.8"/>
    </reaction>
</comment>
<dbReference type="GO" id="GO:0006364">
    <property type="term" value="P:rRNA processing"/>
    <property type="evidence" value="ECO:0007669"/>
    <property type="project" value="UniProtKB-UniRule"/>
</dbReference>
<keyword evidence="7 11" id="KW-0255">Endonuclease</keyword>
<keyword evidence="9" id="KW-0460">Magnesium</keyword>
<keyword evidence="8 11" id="KW-0378">Hydrolase</keyword>
<protein>
    <recommendedName>
        <fullName evidence="11 12">Ribonuclease M5</fullName>
        <ecNumber evidence="11 12">3.1.26.8</ecNumber>
    </recommendedName>
    <alternativeName>
        <fullName evidence="11">RNase M5</fullName>
    </alternativeName>
    <alternativeName>
        <fullName evidence="11">Ribosomal RNA terminal maturase M5</fullName>
    </alternativeName>
</protein>
<keyword evidence="4 11" id="KW-0540">Nuclease</keyword>
<dbReference type="SMART" id="SM00493">
    <property type="entry name" value="TOPRIM"/>
    <property type="match status" value="1"/>
</dbReference>
<evidence type="ECO:0000256" key="3">
    <source>
        <dbReference type="ARBA" id="ARBA00022552"/>
    </source>
</evidence>
<dbReference type="InterPro" id="IPR004466">
    <property type="entry name" value="RNase_M5"/>
</dbReference>
<dbReference type="GO" id="GO:0005737">
    <property type="term" value="C:cytoplasm"/>
    <property type="evidence" value="ECO:0007669"/>
    <property type="project" value="UniProtKB-SubCell"/>
</dbReference>
<evidence type="ECO:0000313" key="15">
    <source>
        <dbReference type="EMBL" id="CEJ07443.1"/>
    </source>
</evidence>
<evidence type="ECO:0000256" key="11">
    <source>
        <dbReference type="HAMAP-Rule" id="MF_01469"/>
    </source>
</evidence>
<keyword evidence="5" id="KW-0479">Metal-binding</keyword>
<evidence type="ECO:0000256" key="10">
    <source>
        <dbReference type="ARBA" id="ARBA00022884"/>
    </source>
</evidence>